<dbReference type="GO" id="GO:0009245">
    <property type="term" value="P:lipid A biosynthetic process"/>
    <property type="evidence" value="ECO:0007669"/>
    <property type="project" value="UniProtKB-KW"/>
</dbReference>
<dbReference type="RefSeq" id="WP_202636052.1">
    <property type="nucleotide sequence ID" value="NZ_CP010554.1"/>
</dbReference>
<evidence type="ECO:0000256" key="5">
    <source>
        <dbReference type="ARBA" id="ARBA00022556"/>
    </source>
</evidence>
<sequence length="127" mass="13887">MSKKHFYVIGFGALILFDTFTQVCFKLASAHAGEFALTSLWLHEIVFGPWIYGAVLGYCGAFITWMTLLKHAPIGPAFAASHLEVITVLAISVMYFGEHLSLTQVFGGLCIVAGIIFLSMSETEQAH</sequence>
<keyword evidence="7" id="KW-0448">Lipopolysaccharide biosynthesis</keyword>
<evidence type="ECO:0000256" key="3">
    <source>
        <dbReference type="ARBA" id="ARBA00022516"/>
    </source>
</evidence>
<keyword evidence="6 11" id="KW-0812">Transmembrane</keyword>
<dbReference type="STRING" id="1565605.PG1C_03510"/>
<keyword evidence="4" id="KW-0997">Cell inner membrane</keyword>
<evidence type="ECO:0000313" key="14">
    <source>
        <dbReference type="Proteomes" id="UP000061603"/>
    </source>
</evidence>
<feature type="transmembrane region" description="Helical" evidence="11">
    <location>
        <begin position="102"/>
        <end position="120"/>
    </location>
</feature>
<dbReference type="PANTHER" id="PTHR30561:SF9">
    <property type="entry name" value="4-AMINO-4-DEOXY-L-ARABINOSE-PHOSPHOUNDECAPRENOL FLIPPASE SUBUNIT ARNF-RELATED"/>
    <property type="match status" value="1"/>
</dbReference>
<evidence type="ECO:0000256" key="10">
    <source>
        <dbReference type="ARBA" id="ARBA00023136"/>
    </source>
</evidence>
<comment type="subcellular location">
    <subcellularLocation>
        <location evidence="1">Cell membrane</location>
        <topology evidence="1">Multi-pass membrane protein</topology>
    </subcellularLocation>
</comment>
<dbReference type="KEGG" id="rbu:PG1C_03510"/>
<name>A0A0C5J2U1_9PROT</name>
<evidence type="ECO:0000256" key="2">
    <source>
        <dbReference type="ARBA" id="ARBA00022475"/>
    </source>
</evidence>
<keyword evidence="2" id="KW-1003">Cell membrane</keyword>
<dbReference type="Proteomes" id="UP000061603">
    <property type="component" value="Chromosome"/>
</dbReference>
<reference evidence="13 14" key="1">
    <citation type="journal article" date="2015" name="Genome Announc.">
        <title>Complete Genome Sequence of a Novel Bacterium within the Family Rhodocyclaceae That Degrades Polycyclic Aromatic Hydrocarbons.</title>
        <authorList>
            <person name="Singleton D.R."/>
            <person name="Dickey A.N."/>
            <person name="Scholl E.H."/>
            <person name="Wright F.A."/>
            <person name="Aitken M.D."/>
        </authorList>
    </citation>
    <scope>NUCLEOTIDE SEQUENCE [LARGE SCALE GENOMIC DNA]</scope>
    <source>
        <strain evidence="14">PG1-Ca6</strain>
    </source>
</reference>
<dbReference type="EMBL" id="CP010554">
    <property type="protein sequence ID" value="AJP49382.1"/>
    <property type="molecule type" value="Genomic_DNA"/>
</dbReference>
<feature type="transmembrane region" description="Helical" evidence="11">
    <location>
        <begin position="45"/>
        <end position="65"/>
    </location>
</feature>
<feature type="transmembrane region" description="Helical" evidence="11">
    <location>
        <begin position="77"/>
        <end position="96"/>
    </location>
</feature>
<dbReference type="InterPro" id="IPR037185">
    <property type="entry name" value="EmrE-like"/>
</dbReference>
<evidence type="ECO:0000256" key="7">
    <source>
        <dbReference type="ARBA" id="ARBA00022985"/>
    </source>
</evidence>
<dbReference type="InterPro" id="IPR000620">
    <property type="entry name" value="EamA_dom"/>
</dbReference>
<protein>
    <submittedName>
        <fullName evidence="13">Membrane protein</fullName>
    </submittedName>
</protein>
<evidence type="ECO:0000313" key="13">
    <source>
        <dbReference type="EMBL" id="AJP49382.1"/>
    </source>
</evidence>
<evidence type="ECO:0000256" key="11">
    <source>
        <dbReference type="SAM" id="Phobius"/>
    </source>
</evidence>
<keyword evidence="3" id="KW-0444">Lipid biosynthesis</keyword>
<evidence type="ECO:0000259" key="12">
    <source>
        <dbReference type="Pfam" id="PF00892"/>
    </source>
</evidence>
<evidence type="ECO:0000256" key="6">
    <source>
        <dbReference type="ARBA" id="ARBA00022692"/>
    </source>
</evidence>
<dbReference type="PANTHER" id="PTHR30561">
    <property type="entry name" value="SMR FAMILY PROTON-DEPENDENT DRUG EFFLUX TRANSPORTER SUGE"/>
    <property type="match status" value="1"/>
</dbReference>
<dbReference type="Gene3D" id="1.10.3730.20">
    <property type="match status" value="1"/>
</dbReference>
<keyword evidence="9" id="KW-0443">Lipid metabolism</keyword>
<keyword evidence="8 11" id="KW-1133">Transmembrane helix</keyword>
<evidence type="ECO:0000256" key="4">
    <source>
        <dbReference type="ARBA" id="ARBA00022519"/>
    </source>
</evidence>
<evidence type="ECO:0000256" key="8">
    <source>
        <dbReference type="ARBA" id="ARBA00022989"/>
    </source>
</evidence>
<feature type="domain" description="EamA" evidence="12">
    <location>
        <begin position="41"/>
        <end position="119"/>
    </location>
</feature>
<evidence type="ECO:0000256" key="9">
    <source>
        <dbReference type="ARBA" id="ARBA00023098"/>
    </source>
</evidence>
<keyword evidence="10 11" id="KW-0472">Membrane</keyword>
<keyword evidence="5" id="KW-0441">Lipid A biosynthesis</keyword>
<gene>
    <name evidence="13" type="ORF">PG1C_03510</name>
</gene>
<dbReference type="GO" id="GO:0022857">
    <property type="term" value="F:transmembrane transporter activity"/>
    <property type="evidence" value="ECO:0007669"/>
    <property type="project" value="InterPro"/>
</dbReference>
<accession>A0A0C5J2U1</accession>
<dbReference type="SUPFAM" id="SSF103481">
    <property type="entry name" value="Multidrug resistance efflux transporter EmrE"/>
    <property type="match status" value="1"/>
</dbReference>
<dbReference type="Pfam" id="PF00892">
    <property type="entry name" value="EamA"/>
    <property type="match status" value="1"/>
</dbReference>
<keyword evidence="14" id="KW-1185">Reference proteome</keyword>
<evidence type="ECO:0000256" key="1">
    <source>
        <dbReference type="ARBA" id="ARBA00004651"/>
    </source>
</evidence>
<dbReference type="GO" id="GO:0009103">
    <property type="term" value="P:lipopolysaccharide biosynthetic process"/>
    <property type="evidence" value="ECO:0007669"/>
    <property type="project" value="UniProtKB-KW"/>
</dbReference>
<organism evidence="13 14">
    <name type="scientific">Rugosibacter aromaticivorans</name>
    <dbReference type="NCBI Taxonomy" id="1565605"/>
    <lineage>
        <taxon>Bacteria</taxon>
        <taxon>Pseudomonadati</taxon>
        <taxon>Pseudomonadota</taxon>
        <taxon>Betaproteobacteria</taxon>
        <taxon>Nitrosomonadales</taxon>
        <taxon>Sterolibacteriaceae</taxon>
        <taxon>Rugosibacter</taxon>
    </lineage>
</organism>
<proteinExistence type="predicted"/>
<dbReference type="GO" id="GO:0005886">
    <property type="term" value="C:plasma membrane"/>
    <property type="evidence" value="ECO:0007669"/>
    <property type="project" value="UniProtKB-SubCell"/>
</dbReference>
<dbReference type="HOGENOM" id="CLU_131462_3_0_4"/>
<dbReference type="InterPro" id="IPR000390">
    <property type="entry name" value="Small_drug/metabolite_transptr"/>
</dbReference>
<dbReference type="AlphaFoldDB" id="A0A0C5J2U1"/>